<keyword evidence="9" id="KW-1185">Reference proteome</keyword>
<dbReference type="RefSeq" id="XP_021872612.1">
    <property type="nucleotide sequence ID" value="XM_022012624.1"/>
</dbReference>
<feature type="compositionally biased region" description="Pro residues" evidence="6">
    <location>
        <begin position="181"/>
        <end position="190"/>
    </location>
</feature>
<evidence type="ECO:0000256" key="1">
    <source>
        <dbReference type="ARBA" id="ARBA00004186"/>
    </source>
</evidence>
<sequence>MLSDRGRLSGTATEFVQTFAPRLAHHFAPLVQLYLDPLIKLLGRPNKVVLKRTEKCLSIIISKCHIPSILLELKRGLYDEAATCRRGCSIAIERALHDWPEDGATWNEKSLEALEQGIKKMATDKDPEVRQTGRRVWARFQDLFPERVEDFSAPLTPTVRRYLEIAPTKVQKAVKSRPKPPAKIPLPPSRPLSAASSSSSTSANVHAAPPIRPTGKSAASKPLPTLHKSKSQIMRPLPVVPVAPSRVPSKPVAFDSPPKRSSPVKRHDRREGHHDSGPRIPSASTRVPQTTSVRTSPSKQSPVKAWQPFLLSAGASSKASHAYRDEPTGSMSDRVREMFPRSVSTMEVPLRSTVTRHAKNSSQSSLRDHDIGLAMPRSNVDGMPGHGQQGLSKSVSTMAFSHRVPVASPLESTPYAHEPSGQTSLARPAVDEPYALEPPAETTSENSTGGPSAMVGEEPAVELGVTQQLSSGLTSSVSLPSPLRALAEPSVTPGPSSALPPRESTSLGSGSGSSIKNKIAMFEQRSREATSGSASPTPTIARIVSSSKGQGSPLAHLFQESPLPVGSVSPLVKLDDGDNMGATPRVRAGMDSMGETTFRVGHGVSNGYLEELAGVFDAPVAESQVVEPLIDTTEMLEGAELVTEALETQAVSPGKNEMAEELDQQHDPDGPAKDSEIGEGAEEQIEERQNHPVVTDDVAHALVDTKDTLENVIQPTAPSTTLLTADLPKAAGLPAHSRTVSANLNRETRGAAPRPPLGRAERKPFKPTSHAQPTAASLARTTSNPLKISRDVSSTSRPPVPKLPPAVRLPSKAVPESRKASTKPVASSDPIPTVAPPAAPRPPTMPSSASVRSFSASTVASGLKQTLGSASQSGSTLDTRSEMGRAKQSMPPRVISNTLPPIRKEKIKRKAPLPSFVPTRNRAQAGATSAPAPAPAPPLPRSVSSQSGATARVRSVVAKVRPEAIPLPASPHHQGCSTLQAPSPSSPHLIPLQKSPTVPHLTPLRKALSGTPIKAKVSPALMAESAVVASMHAAPASSLSPIDAWRRAIPPSPVDKIEQWRENVPPSPLAVRRGSANLSPLSIQHPHLATQGLVEVESPTSSRLGEREVRSLGVSSPVRKMSTRSWTSPSPLAIHAMSSEMPVSPSPRYQGEVDNDDDDDDDGDEVGSPTRSHGHMPRQSPVMSKGASDTVPSPFLKSGGASESRPSRSRLSLEATTPLRLRVPPTSPSPLATATLARVSAEQLVALSPTGSRSSLPSLFQAQVPSPANAERDAFPSNSTRYTKASGTSTQPPLSEDLDDEALDEGQEALQGIRFNNKSSSTQPILRPRPKVKNQLVVDGGDLIEFSRSTRSVRGVQASSGGEHLSPIHGQRTDVVVDRSPEKSVEILLAKIYDGSPVKMRTPSALAARRAALSVRDANASPEGEEQL</sequence>
<feature type="compositionally biased region" description="Basic and acidic residues" evidence="6">
    <location>
        <begin position="663"/>
        <end position="676"/>
    </location>
</feature>
<protein>
    <submittedName>
        <fullName evidence="8">Clasp N terminal-domain-containing protein</fullName>
    </submittedName>
</protein>
<evidence type="ECO:0000313" key="9">
    <source>
        <dbReference type="Proteomes" id="UP000193218"/>
    </source>
</evidence>
<evidence type="ECO:0000256" key="4">
    <source>
        <dbReference type="ARBA" id="ARBA00022701"/>
    </source>
</evidence>
<keyword evidence="5" id="KW-0131">Cell cycle</keyword>
<comment type="similarity">
    <text evidence="2">Belongs to the CLASP family.</text>
</comment>
<evidence type="ECO:0000256" key="2">
    <source>
        <dbReference type="ARBA" id="ARBA00009549"/>
    </source>
</evidence>
<feature type="region of interest" description="Disordered" evidence="6">
    <location>
        <begin position="355"/>
        <end position="392"/>
    </location>
</feature>
<dbReference type="InterPro" id="IPR024395">
    <property type="entry name" value="CLASP_N_dom"/>
</dbReference>
<comment type="caution">
    <text evidence="8">The sequence shown here is derived from an EMBL/GenBank/DDBJ whole genome shotgun (WGS) entry which is preliminary data.</text>
</comment>
<dbReference type="SUPFAM" id="SSF48371">
    <property type="entry name" value="ARM repeat"/>
    <property type="match status" value="1"/>
</dbReference>
<dbReference type="GO" id="GO:0005819">
    <property type="term" value="C:spindle"/>
    <property type="evidence" value="ECO:0007669"/>
    <property type="project" value="UniProtKB-SubCell"/>
</dbReference>
<feature type="domain" description="CLASP N-terminal" evidence="7">
    <location>
        <begin position="3"/>
        <end position="164"/>
    </location>
</feature>
<keyword evidence="4" id="KW-0493">Microtubule</keyword>
<dbReference type="InterPro" id="IPR016024">
    <property type="entry name" value="ARM-type_fold"/>
</dbReference>
<dbReference type="GeneID" id="33554432"/>
<feature type="compositionally biased region" description="Acidic residues" evidence="6">
    <location>
        <begin position="1153"/>
        <end position="1165"/>
    </location>
</feature>
<evidence type="ECO:0000259" key="7">
    <source>
        <dbReference type="Pfam" id="PF12348"/>
    </source>
</evidence>
<dbReference type="GO" id="GO:0005874">
    <property type="term" value="C:microtubule"/>
    <property type="evidence" value="ECO:0007669"/>
    <property type="project" value="UniProtKB-KW"/>
</dbReference>
<dbReference type="OrthoDB" id="46159at2759"/>
<feature type="region of interest" description="Disordered" evidence="6">
    <location>
        <begin position="170"/>
        <end position="304"/>
    </location>
</feature>
<feature type="compositionally biased region" description="Low complexity" evidence="6">
    <location>
        <begin position="504"/>
        <end position="514"/>
    </location>
</feature>
<feature type="region of interest" description="Disordered" evidence="6">
    <location>
        <begin position="410"/>
        <end position="539"/>
    </location>
</feature>
<proteinExistence type="inferred from homology"/>
<dbReference type="GO" id="GO:0051301">
    <property type="term" value="P:cell division"/>
    <property type="evidence" value="ECO:0007669"/>
    <property type="project" value="UniProtKB-KW"/>
</dbReference>
<reference evidence="8 9" key="1">
    <citation type="submission" date="2017-03" db="EMBL/GenBank/DDBJ databases">
        <title>Widespread Adenine N6-methylation of Active Genes in Fungi.</title>
        <authorList>
            <consortium name="DOE Joint Genome Institute"/>
            <person name="Mondo S.J."/>
            <person name="Dannebaum R.O."/>
            <person name="Kuo R.C."/>
            <person name="Louie K.B."/>
            <person name="Bewick A.J."/>
            <person name="Labutti K."/>
            <person name="Haridas S."/>
            <person name="Kuo A."/>
            <person name="Salamov A."/>
            <person name="Ahrendt S.R."/>
            <person name="Lau R."/>
            <person name="Bowen B.P."/>
            <person name="Lipzen A."/>
            <person name="Sullivan W."/>
            <person name="Andreopoulos W.B."/>
            <person name="Clum A."/>
            <person name="Lindquist E."/>
            <person name="Daum C."/>
            <person name="Northen T.R."/>
            <person name="Ramamoorthy G."/>
            <person name="Schmitz R.J."/>
            <person name="Gryganskyi A."/>
            <person name="Culley D."/>
            <person name="Magnuson J."/>
            <person name="James T.Y."/>
            <person name="O'Malley M.A."/>
            <person name="Stajich J.E."/>
            <person name="Spatafora J.W."/>
            <person name="Visel A."/>
            <person name="Grigoriev I.V."/>
        </authorList>
    </citation>
    <scope>NUCLEOTIDE SEQUENCE [LARGE SCALE GENOMIC DNA]</scope>
    <source>
        <strain evidence="8 9">NRRL Y-17943</strain>
    </source>
</reference>
<feature type="region of interest" description="Disordered" evidence="6">
    <location>
        <begin position="966"/>
        <end position="985"/>
    </location>
</feature>
<dbReference type="EMBL" id="NBSH01000004">
    <property type="protein sequence ID" value="ORX38690.1"/>
    <property type="molecule type" value="Genomic_DNA"/>
</dbReference>
<evidence type="ECO:0000256" key="6">
    <source>
        <dbReference type="SAM" id="MobiDB-lite"/>
    </source>
</evidence>
<feature type="region of interest" description="Disordered" evidence="6">
    <location>
        <begin position="1248"/>
        <end position="1305"/>
    </location>
</feature>
<dbReference type="InParanoid" id="A0A1Y1UKW3"/>
<comment type="subcellular location">
    <subcellularLocation>
        <location evidence="1">Cytoplasm</location>
        <location evidence="1">Cytoskeleton</location>
        <location evidence="1">Spindle</location>
    </subcellularLocation>
</comment>
<evidence type="ECO:0000313" key="8">
    <source>
        <dbReference type="EMBL" id="ORX38690.1"/>
    </source>
</evidence>
<gene>
    <name evidence="8" type="ORF">BD324DRAFT_376766</name>
</gene>
<feature type="region of interest" description="Disordered" evidence="6">
    <location>
        <begin position="1090"/>
        <end position="1233"/>
    </location>
</feature>
<keyword evidence="3" id="KW-0132">Cell division</keyword>
<feature type="compositionally biased region" description="Polar residues" evidence="6">
    <location>
        <begin position="441"/>
        <end position="450"/>
    </location>
</feature>
<feature type="compositionally biased region" description="Pro residues" evidence="6">
    <location>
        <begin position="833"/>
        <end position="845"/>
    </location>
</feature>
<dbReference type="STRING" id="4999.A0A1Y1UKW3"/>
<feature type="compositionally biased region" description="Acidic residues" evidence="6">
    <location>
        <begin position="1296"/>
        <end position="1305"/>
    </location>
</feature>
<evidence type="ECO:0000256" key="3">
    <source>
        <dbReference type="ARBA" id="ARBA00022618"/>
    </source>
</evidence>
<feature type="compositionally biased region" description="Low complexity" evidence="6">
    <location>
        <begin position="191"/>
        <end position="203"/>
    </location>
</feature>
<feature type="compositionally biased region" description="Polar residues" evidence="6">
    <location>
        <begin position="1249"/>
        <end position="1266"/>
    </location>
</feature>
<feature type="compositionally biased region" description="Low complexity" evidence="6">
    <location>
        <begin position="465"/>
        <end position="483"/>
    </location>
</feature>
<dbReference type="Proteomes" id="UP000193218">
    <property type="component" value="Unassembled WGS sequence"/>
</dbReference>
<feature type="region of interest" description="Disordered" evidence="6">
    <location>
        <begin position="649"/>
        <end position="694"/>
    </location>
</feature>
<feature type="compositionally biased region" description="Low complexity" evidence="6">
    <location>
        <begin position="235"/>
        <end position="253"/>
    </location>
</feature>
<accession>A0A1Y1UKW3</accession>
<feature type="compositionally biased region" description="Polar residues" evidence="6">
    <location>
        <begin position="282"/>
        <end position="301"/>
    </location>
</feature>
<feature type="compositionally biased region" description="Polar residues" evidence="6">
    <location>
        <begin position="769"/>
        <end position="797"/>
    </location>
</feature>
<feature type="compositionally biased region" description="Polar residues" evidence="6">
    <location>
        <begin position="863"/>
        <end position="878"/>
    </location>
</feature>
<evidence type="ECO:0000256" key="5">
    <source>
        <dbReference type="ARBA" id="ARBA00022776"/>
    </source>
</evidence>
<feature type="compositionally biased region" description="Polar residues" evidence="6">
    <location>
        <begin position="1276"/>
        <end position="1293"/>
    </location>
</feature>
<name>A0A1Y1UKW3_9TREE</name>
<feature type="region of interest" description="Disordered" evidence="6">
    <location>
        <begin position="738"/>
        <end position="955"/>
    </location>
</feature>
<feature type="compositionally biased region" description="Polar residues" evidence="6">
    <location>
        <begin position="529"/>
        <end position="539"/>
    </location>
</feature>
<dbReference type="Gene3D" id="1.25.10.10">
    <property type="entry name" value="Leucine-rich Repeat Variant"/>
    <property type="match status" value="1"/>
</dbReference>
<keyword evidence="5" id="KW-0498">Mitosis</keyword>
<dbReference type="InterPro" id="IPR011989">
    <property type="entry name" value="ARM-like"/>
</dbReference>
<feature type="compositionally biased region" description="Low complexity" evidence="6">
    <location>
        <begin position="846"/>
        <end position="861"/>
    </location>
</feature>
<dbReference type="Pfam" id="PF12348">
    <property type="entry name" value="CLASP_N"/>
    <property type="match status" value="1"/>
</dbReference>
<organism evidence="8 9">
    <name type="scientific">Kockovaella imperatae</name>
    <dbReference type="NCBI Taxonomy" id="4999"/>
    <lineage>
        <taxon>Eukaryota</taxon>
        <taxon>Fungi</taxon>
        <taxon>Dikarya</taxon>
        <taxon>Basidiomycota</taxon>
        <taxon>Agaricomycotina</taxon>
        <taxon>Tremellomycetes</taxon>
        <taxon>Tremellales</taxon>
        <taxon>Cuniculitremaceae</taxon>
        <taxon>Kockovaella</taxon>
    </lineage>
</organism>